<proteinExistence type="predicted"/>
<name>A0A345C0Q4_9BACI</name>
<evidence type="ECO:0000313" key="1">
    <source>
        <dbReference type="EMBL" id="AXF56785.1"/>
    </source>
</evidence>
<dbReference type="OrthoDB" id="9770860at2"/>
<evidence type="ECO:0000313" key="2">
    <source>
        <dbReference type="Proteomes" id="UP000252100"/>
    </source>
</evidence>
<gene>
    <name evidence="1" type="ORF">DT065_12725</name>
</gene>
<dbReference type="KEGG" id="rue:DT065_12725"/>
<dbReference type="AlphaFoldDB" id="A0A345C0Q4"/>
<protein>
    <submittedName>
        <fullName evidence="1">Uncharacterized protein</fullName>
    </submittedName>
</protein>
<sequence>MTTYSGMRIHEAIDLSGAVETYLQPTSVYPEPVLANKVYFMRQNRNYCKERGIRLTGFKLGRPPKQESKEQKQVEK</sequence>
<reference evidence="1 2" key="1">
    <citation type="journal article" date="2018" name="J. Microbiol.">
        <title>Salicibibacter kimchii gen. nov., sp. nov., a moderately halophilic and alkalitolerant bacterium in the family Bacillaceae, isolated from kimchi.</title>
        <authorList>
            <person name="Jang J.Y."/>
            <person name="Oh Y.J."/>
            <person name="Lim S.K."/>
            <person name="Park H.K."/>
            <person name="Lee C."/>
            <person name="Kim J.Y."/>
            <person name="Lee M.A."/>
            <person name="Choi H.J."/>
        </authorList>
    </citation>
    <scope>NUCLEOTIDE SEQUENCE [LARGE SCALE GENOMIC DNA]</scope>
    <source>
        <strain evidence="1 2">NKC1-1</strain>
    </source>
</reference>
<dbReference type="RefSeq" id="WP_114374027.1">
    <property type="nucleotide sequence ID" value="NZ_CP031092.1"/>
</dbReference>
<organism evidence="1 2">
    <name type="scientific">Salicibibacter kimchii</name>
    <dbReference type="NCBI Taxonomy" id="2099786"/>
    <lineage>
        <taxon>Bacteria</taxon>
        <taxon>Bacillati</taxon>
        <taxon>Bacillota</taxon>
        <taxon>Bacilli</taxon>
        <taxon>Bacillales</taxon>
        <taxon>Bacillaceae</taxon>
        <taxon>Salicibibacter</taxon>
    </lineage>
</organism>
<dbReference type="Proteomes" id="UP000252100">
    <property type="component" value="Chromosome"/>
</dbReference>
<keyword evidence="2" id="KW-1185">Reference proteome</keyword>
<accession>A0A345C0Q4</accession>
<dbReference type="EMBL" id="CP031092">
    <property type="protein sequence ID" value="AXF56785.1"/>
    <property type="molecule type" value="Genomic_DNA"/>
</dbReference>